<evidence type="ECO:0000259" key="2">
    <source>
        <dbReference type="Pfam" id="PF12776"/>
    </source>
</evidence>
<dbReference type="Pfam" id="PF12776">
    <property type="entry name" value="Myb_DNA-bind_3"/>
    <property type="match status" value="1"/>
</dbReference>
<name>A0A834ZGH2_TETSI</name>
<dbReference type="InterPro" id="IPR024752">
    <property type="entry name" value="Myb/SANT-like_dom"/>
</dbReference>
<dbReference type="PANTHER" id="PTHR46929:SF18">
    <property type="entry name" value="MYB_SANT-LIKE DNA-BINDING DOMAIN PROTEIN"/>
    <property type="match status" value="1"/>
</dbReference>
<accession>A0A834ZGH2</accession>
<dbReference type="PANTHER" id="PTHR46929">
    <property type="entry name" value="EXPRESSED PROTEIN"/>
    <property type="match status" value="1"/>
</dbReference>
<feature type="domain" description="Myb/SANT-like" evidence="2">
    <location>
        <begin position="24"/>
        <end position="112"/>
    </location>
</feature>
<evidence type="ECO:0000256" key="1">
    <source>
        <dbReference type="SAM" id="MobiDB-lite"/>
    </source>
</evidence>
<reference evidence="3 4" key="1">
    <citation type="submission" date="2020-04" db="EMBL/GenBank/DDBJ databases">
        <title>Plant Genome Project.</title>
        <authorList>
            <person name="Zhang R.-G."/>
        </authorList>
    </citation>
    <scope>NUCLEOTIDE SEQUENCE [LARGE SCALE GENOMIC DNA]</scope>
    <source>
        <strain evidence="3">YNK0</strain>
        <tissue evidence="3">Leaf</tissue>
    </source>
</reference>
<sequence length="278" mass="31566">MDTFSNPHEHGNSDNTRTRKNTIWSPEMDKCLVESLVIQANEGLKIDKGFKEHAYTVTRNIINCRFVLDLANHHIINRMKTIRKKYRVIKDMLSASGFAWNEISKTIECDDDAHPDAKGMRGKPIEMLDELSIVCGVDQATGQWARIPSDVNARRQMETQEPSDGSFPMMQPGSSHHSGKRTKRSKNIEAVNETVGVVAHTMGRLAEAIERIHNVVNDEALVQKVEELEGVDEATRVIALEFLNDNPSKAKTFMQLSSNERRSFFIFRHLSDYGVRRS</sequence>
<dbReference type="AlphaFoldDB" id="A0A834ZGH2"/>
<dbReference type="EMBL" id="JABCRI010000006">
    <property type="protein sequence ID" value="KAF8404708.1"/>
    <property type="molecule type" value="Genomic_DNA"/>
</dbReference>
<feature type="region of interest" description="Disordered" evidence="1">
    <location>
        <begin position="152"/>
        <end position="185"/>
    </location>
</feature>
<dbReference type="OMA" id="IAVNSHF"/>
<organism evidence="3 4">
    <name type="scientific">Tetracentron sinense</name>
    <name type="common">Spur-leaf</name>
    <dbReference type="NCBI Taxonomy" id="13715"/>
    <lineage>
        <taxon>Eukaryota</taxon>
        <taxon>Viridiplantae</taxon>
        <taxon>Streptophyta</taxon>
        <taxon>Embryophyta</taxon>
        <taxon>Tracheophyta</taxon>
        <taxon>Spermatophyta</taxon>
        <taxon>Magnoliopsida</taxon>
        <taxon>Trochodendrales</taxon>
        <taxon>Trochodendraceae</taxon>
        <taxon>Tetracentron</taxon>
    </lineage>
</organism>
<proteinExistence type="predicted"/>
<dbReference type="OrthoDB" id="611564at2759"/>
<keyword evidence="4" id="KW-1185">Reference proteome</keyword>
<dbReference type="Proteomes" id="UP000655225">
    <property type="component" value="Unassembled WGS sequence"/>
</dbReference>
<feature type="region of interest" description="Disordered" evidence="1">
    <location>
        <begin position="1"/>
        <end position="20"/>
    </location>
</feature>
<gene>
    <name evidence="3" type="ORF">HHK36_009596</name>
</gene>
<evidence type="ECO:0000313" key="3">
    <source>
        <dbReference type="EMBL" id="KAF8404708.1"/>
    </source>
</evidence>
<comment type="caution">
    <text evidence="3">The sequence shown here is derived from an EMBL/GenBank/DDBJ whole genome shotgun (WGS) entry which is preliminary data.</text>
</comment>
<evidence type="ECO:0000313" key="4">
    <source>
        <dbReference type="Proteomes" id="UP000655225"/>
    </source>
</evidence>
<protein>
    <recommendedName>
        <fullName evidence="2">Myb/SANT-like domain-containing protein</fullName>
    </recommendedName>
</protein>